<dbReference type="Gene3D" id="6.10.250.3150">
    <property type="match status" value="1"/>
</dbReference>
<dbReference type="OrthoDB" id="9815884at2"/>
<keyword evidence="2" id="KW-0175">Coiled coil</keyword>
<dbReference type="EMBL" id="SMFM01000001">
    <property type="protein sequence ID" value="TDD78247.1"/>
    <property type="molecule type" value="Genomic_DNA"/>
</dbReference>
<gene>
    <name evidence="4" type="ORF">E0F89_01040</name>
</gene>
<dbReference type="GO" id="GO:0004222">
    <property type="term" value="F:metalloendopeptidase activity"/>
    <property type="evidence" value="ECO:0007669"/>
    <property type="project" value="TreeGrafter"/>
</dbReference>
<feature type="coiled-coil region" evidence="2">
    <location>
        <begin position="174"/>
        <end position="252"/>
    </location>
</feature>
<dbReference type="Proteomes" id="UP000295278">
    <property type="component" value="Unassembled WGS sequence"/>
</dbReference>
<keyword evidence="1" id="KW-0732">Signal</keyword>
<comment type="caution">
    <text evidence="4">The sequence shown here is derived from an EMBL/GenBank/DDBJ whole genome shotgun (WGS) entry which is preliminary data.</text>
</comment>
<reference evidence="4 5" key="1">
    <citation type="submission" date="2019-03" db="EMBL/GenBank/DDBJ databases">
        <title>Flavobacterium AT-3-2 sp. nov., isolated from arctic soil.</title>
        <authorList>
            <person name="Chaudhary D.K."/>
        </authorList>
    </citation>
    <scope>NUCLEOTIDE SEQUENCE [LARGE SCALE GENOMIC DNA]</scope>
    <source>
        <strain evidence="4 5">AT-3-2</strain>
    </source>
</reference>
<accession>A0A4V2YUM8</accession>
<sequence>MPKFLLSLIFICMTSLLWSQESQQEKLEERKAQIQKEIRENEKLLQSVKKKEKSAVNVVIIQSTKIKLKEKLINTTEKQTKLLSNDMYINQVQINKLKKELAELKEDYAEMIVKSYKSRSSESRAMFLLSSENFLQAYKRAQYMKQYTSYRKMQGEEIKTKSNKLTDFNQKLNVQKTAKQKLIAENEKERLSLEKEKQEQLKLVSVLQKDKNKIAQEIRKRQQEFKKIDRQINKLIREAIAAANRKAALERAKANPSAPVSRAAVSSSKIELTPESKIIADNFRANRGRLPYPVEKGYVSLGYGNQTHPLFNTITVHNSGVEITTDKGANARAVFGGEVTSVIVLSPVNKAVMIQHGDYFTVYQNLSSVNVSKGDKVSIKQSLGKVRTNGETGKTIIKFLILQNTTYNNPQGWLSPR</sequence>
<evidence type="ECO:0000259" key="3">
    <source>
        <dbReference type="Pfam" id="PF01551"/>
    </source>
</evidence>
<dbReference type="InterPro" id="IPR050570">
    <property type="entry name" value="Cell_wall_metabolism_enzyme"/>
</dbReference>
<feature type="coiled-coil region" evidence="2">
    <location>
        <begin position="17"/>
        <end position="54"/>
    </location>
</feature>
<proteinExistence type="predicted"/>
<evidence type="ECO:0000256" key="2">
    <source>
        <dbReference type="SAM" id="Coils"/>
    </source>
</evidence>
<dbReference type="RefSeq" id="WP_131908012.1">
    <property type="nucleotide sequence ID" value="NZ_SMFM01000001.1"/>
</dbReference>
<keyword evidence="5" id="KW-1185">Reference proteome</keyword>
<dbReference type="PANTHER" id="PTHR21666:SF289">
    <property type="entry name" value="L-ALA--D-GLU ENDOPEPTIDASE"/>
    <property type="match status" value="1"/>
</dbReference>
<evidence type="ECO:0000256" key="1">
    <source>
        <dbReference type="ARBA" id="ARBA00022729"/>
    </source>
</evidence>
<dbReference type="SUPFAM" id="SSF51261">
    <property type="entry name" value="Duplicated hybrid motif"/>
    <property type="match status" value="1"/>
</dbReference>
<dbReference type="Pfam" id="PF01551">
    <property type="entry name" value="Peptidase_M23"/>
    <property type="match status" value="1"/>
</dbReference>
<protein>
    <submittedName>
        <fullName evidence="4">Peptidase M23</fullName>
    </submittedName>
</protein>
<evidence type="ECO:0000313" key="5">
    <source>
        <dbReference type="Proteomes" id="UP000295278"/>
    </source>
</evidence>
<dbReference type="PANTHER" id="PTHR21666">
    <property type="entry name" value="PEPTIDASE-RELATED"/>
    <property type="match status" value="1"/>
</dbReference>
<feature type="coiled-coil region" evidence="2">
    <location>
        <begin position="87"/>
        <end position="114"/>
    </location>
</feature>
<evidence type="ECO:0000313" key="4">
    <source>
        <dbReference type="EMBL" id="TDD78247.1"/>
    </source>
</evidence>
<dbReference type="InterPro" id="IPR011055">
    <property type="entry name" value="Dup_hybrid_motif"/>
</dbReference>
<feature type="domain" description="M23ase beta-sheet core" evidence="3">
    <location>
        <begin position="318"/>
        <end position="410"/>
    </location>
</feature>
<organism evidence="4 5">
    <name type="scientific">Flavobacterium caseinilyticum</name>
    <dbReference type="NCBI Taxonomy" id="2541732"/>
    <lineage>
        <taxon>Bacteria</taxon>
        <taxon>Pseudomonadati</taxon>
        <taxon>Bacteroidota</taxon>
        <taxon>Flavobacteriia</taxon>
        <taxon>Flavobacteriales</taxon>
        <taxon>Flavobacteriaceae</taxon>
        <taxon>Flavobacterium</taxon>
    </lineage>
</organism>
<dbReference type="InterPro" id="IPR016047">
    <property type="entry name" value="M23ase_b-sheet_dom"/>
</dbReference>
<dbReference type="CDD" id="cd12797">
    <property type="entry name" value="M23_peptidase"/>
    <property type="match status" value="1"/>
</dbReference>
<dbReference type="AlphaFoldDB" id="A0A4V2YUM8"/>
<dbReference type="Gene3D" id="2.70.70.10">
    <property type="entry name" value="Glucose Permease (Domain IIA)"/>
    <property type="match status" value="1"/>
</dbReference>
<name>A0A4V2YUM8_9FLAO</name>